<dbReference type="PANTHER" id="PTHR20854">
    <property type="entry name" value="INOSITOL MONOPHOSPHATASE"/>
    <property type="match status" value="1"/>
</dbReference>
<evidence type="ECO:0008006" key="5">
    <source>
        <dbReference type="Google" id="ProtNLM"/>
    </source>
</evidence>
<sequence length="114" mass="13013">FVVAMHKNVGTATVDMCLVATAGADAYYHIGMHCWDIAASALIVKESDGVIIDTDEYSWTMCCRCIIRQENYKGLRQRTNWCLQVDTHTHTSKVCTVPKQFQCTFMTQRRVFNL</sequence>
<dbReference type="Ensembl" id="ENSSTUT00000042440.1">
    <property type="protein sequence ID" value="ENSSTUP00000040612.1"/>
    <property type="gene ID" value="ENSSTUG00000017250.1"/>
</dbReference>
<dbReference type="AlphaFoldDB" id="A0A673Z0X8"/>
<dbReference type="Proteomes" id="UP000472277">
    <property type="component" value="Chromosome 31"/>
</dbReference>
<name>A0A673Z0X8_SALTR</name>
<dbReference type="GO" id="GO:0007165">
    <property type="term" value="P:signal transduction"/>
    <property type="evidence" value="ECO:0007669"/>
    <property type="project" value="TreeGrafter"/>
</dbReference>
<dbReference type="GO" id="GO:0046872">
    <property type="term" value="F:metal ion binding"/>
    <property type="evidence" value="ECO:0007669"/>
    <property type="project" value="UniProtKB-KW"/>
</dbReference>
<protein>
    <recommendedName>
        <fullName evidence="5">Inositol monophosphatase 1</fullName>
    </recommendedName>
</protein>
<dbReference type="GO" id="GO:0008934">
    <property type="term" value="F:inositol monophosphate 1-phosphatase activity"/>
    <property type="evidence" value="ECO:0007669"/>
    <property type="project" value="TreeGrafter"/>
</dbReference>
<reference evidence="3" key="2">
    <citation type="submission" date="2025-09" db="UniProtKB">
        <authorList>
            <consortium name="Ensembl"/>
        </authorList>
    </citation>
    <scope>IDENTIFICATION</scope>
</reference>
<keyword evidence="4" id="KW-1185">Reference proteome</keyword>
<dbReference type="Gene3D" id="3.40.190.80">
    <property type="match status" value="1"/>
</dbReference>
<dbReference type="GeneTree" id="ENSGT00940000181666"/>
<reference evidence="3" key="1">
    <citation type="submission" date="2025-08" db="UniProtKB">
        <authorList>
            <consortium name="Ensembl"/>
        </authorList>
    </citation>
    <scope>IDENTIFICATION</scope>
</reference>
<dbReference type="GO" id="GO:0006020">
    <property type="term" value="P:inositol metabolic process"/>
    <property type="evidence" value="ECO:0007669"/>
    <property type="project" value="TreeGrafter"/>
</dbReference>
<evidence type="ECO:0000313" key="3">
    <source>
        <dbReference type="Ensembl" id="ENSSTUP00000040612.1"/>
    </source>
</evidence>
<keyword evidence="2" id="KW-0479">Metal-binding</keyword>
<dbReference type="InParanoid" id="A0A673Z0X8"/>
<accession>A0A673Z0X8</accession>
<dbReference type="InterPro" id="IPR000760">
    <property type="entry name" value="Inositol_monophosphatase-like"/>
</dbReference>
<evidence type="ECO:0000256" key="1">
    <source>
        <dbReference type="ARBA" id="ARBA00009759"/>
    </source>
</evidence>
<evidence type="ECO:0000256" key="2">
    <source>
        <dbReference type="PIRSR" id="PIRSR600760-2"/>
    </source>
</evidence>
<dbReference type="SUPFAM" id="SSF56655">
    <property type="entry name" value="Carbohydrate phosphatase"/>
    <property type="match status" value="1"/>
</dbReference>
<dbReference type="PANTHER" id="PTHR20854:SF44">
    <property type="entry name" value="INOSITOL-1-MONOPHOSPHATASE"/>
    <property type="match status" value="1"/>
</dbReference>
<comment type="similarity">
    <text evidence="1">Belongs to the inositol monophosphatase superfamily.</text>
</comment>
<dbReference type="Pfam" id="PF00459">
    <property type="entry name" value="Inositol_P"/>
    <property type="match status" value="1"/>
</dbReference>
<feature type="binding site" evidence="2">
    <location>
        <position position="36"/>
    </location>
    <ligand>
        <name>Mg(2+)</name>
        <dbReference type="ChEBI" id="CHEBI:18420"/>
        <label>1</label>
        <note>catalytic</note>
    </ligand>
</feature>
<organism evidence="3 4">
    <name type="scientific">Salmo trutta</name>
    <name type="common">Brown trout</name>
    <dbReference type="NCBI Taxonomy" id="8032"/>
    <lineage>
        <taxon>Eukaryota</taxon>
        <taxon>Metazoa</taxon>
        <taxon>Chordata</taxon>
        <taxon>Craniata</taxon>
        <taxon>Vertebrata</taxon>
        <taxon>Euteleostomi</taxon>
        <taxon>Actinopterygii</taxon>
        <taxon>Neopterygii</taxon>
        <taxon>Teleostei</taxon>
        <taxon>Protacanthopterygii</taxon>
        <taxon>Salmoniformes</taxon>
        <taxon>Salmonidae</taxon>
        <taxon>Salmoninae</taxon>
        <taxon>Salmo</taxon>
    </lineage>
</organism>
<evidence type="ECO:0000313" key="4">
    <source>
        <dbReference type="Proteomes" id="UP000472277"/>
    </source>
</evidence>
<dbReference type="PRINTS" id="PR00377">
    <property type="entry name" value="IMPHPHTASES"/>
</dbReference>
<keyword evidence="2" id="KW-0460">Magnesium</keyword>
<proteinExistence type="inferred from homology"/>
<comment type="cofactor">
    <cofactor evidence="2">
        <name>Mg(2+)</name>
        <dbReference type="ChEBI" id="CHEBI:18420"/>
    </cofactor>
</comment>